<evidence type="ECO:0000313" key="2">
    <source>
        <dbReference type="Proteomes" id="UP000326678"/>
    </source>
</evidence>
<name>A0A5P8VYS8_9NOSO</name>
<gene>
    <name evidence="1" type="ORF">GXM_03065</name>
</gene>
<accession>A0A5P8VYS8</accession>
<organism evidence="1 2">
    <name type="scientific">Nostoc sphaeroides CCNUC1</name>
    <dbReference type="NCBI Taxonomy" id="2653204"/>
    <lineage>
        <taxon>Bacteria</taxon>
        <taxon>Bacillati</taxon>
        <taxon>Cyanobacteriota</taxon>
        <taxon>Cyanophyceae</taxon>
        <taxon>Nostocales</taxon>
        <taxon>Nostocaceae</taxon>
        <taxon>Nostoc</taxon>
    </lineage>
</organism>
<sequence length="50" mass="5645">MTANFGLEFLVDVPTTRIGKNQKSVSLIPLWVRPIQNCKSLDLAWSKSKI</sequence>
<dbReference type="EMBL" id="CP045226">
    <property type="protein sequence ID" value="QFS45588.1"/>
    <property type="molecule type" value="Genomic_DNA"/>
</dbReference>
<keyword evidence="2" id="KW-1185">Reference proteome</keyword>
<dbReference type="Proteomes" id="UP000326678">
    <property type="component" value="Chromosome Gxm1"/>
</dbReference>
<evidence type="ECO:0000313" key="1">
    <source>
        <dbReference type="EMBL" id="QFS45588.1"/>
    </source>
</evidence>
<dbReference type="KEGG" id="nsh:GXM_03065"/>
<dbReference type="AlphaFoldDB" id="A0A5P8VYS8"/>
<reference evidence="1 2" key="1">
    <citation type="submission" date="2019-10" db="EMBL/GenBank/DDBJ databases">
        <title>Genomic and transcriptomic insights into the perfect genentic adaptation of a filamentous nitrogen-fixing cyanobacterium to rice fields.</title>
        <authorList>
            <person name="Chen Z."/>
        </authorList>
    </citation>
    <scope>NUCLEOTIDE SEQUENCE [LARGE SCALE GENOMIC DNA]</scope>
    <source>
        <strain evidence="1">CCNUC1</strain>
    </source>
</reference>
<protein>
    <submittedName>
        <fullName evidence="1">Uncharacterized protein</fullName>
    </submittedName>
</protein>
<proteinExistence type="predicted"/>